<dbReference type="EMBL" id="CAXHTA020000003">
    <property type="protein sequence ID" value="CAL5220354.1"/>
    <property type="molecule type" value="Genomic_DNA"/>
</dbReference>
<dbReference type="PANTHER" id="PTHR34131">
    <property type="entry name" value="(RAP ANNOTATION RELEASE2) GALACTOSE-BINDING LIKE DOMAIN CONTAINING PROTEIN"/>
    <property type="match status" value="1"/>
</dbReference>
<reference evidence="1 2" key="1">
    <citation type="submission" date="2024-06" db="EMBL/GenBank/DDBJ databases">
        <authorList>
            <person name="Kraege A."/>
            <person name="Thomma B."/>
        </authorList>
    </citation>
    <scope>NUCLEOTIDE SEQUENCE [LARGE SCALE GENOMIC DNA]</scope>
</reference>
<dbReference type="Pfam" id="PF09366">
    <property type="entry name" value="DUF1997"/>
    <property type="match status" value="1"/>
</dbReference>
<dbReference type="InterPro" id="IPR018971">
    <property type="entry name" value="DUF1997"/>
</dbReference>
<evidence type="ECO:0000313" key="2">
    <source>
        <dbReference type="Proteomes" id="UP001497392"/>
    </source>
</evidence>
<evidence type="ECO:0000313" key="1">
    <source>
        <dbReference type="EMBL" id="CAL5220354.1"/>
    </source>
</evidence>
<keyword evidence="2" id="KW-1185">Reference proteome</keyword>
<protein>
    <submittedName>
        <fullName evidence="1">G2351 protein</fullName>
    </submittedName>
</protein>
<sequence>MLGLAACLGSHSGRVVTLRTSDRVLVPVTAQHDTYCSLQAYMRLPVSQYVLMEVPLGGSLRRVGEDIFDVIVPHVRFFDLWVQPRVRCKVRLLNNPERVDIRCVECILDGSPRVKQLRLTDHVQFDVHTNFTPQQGPAIQSESYINVLVDPPGPFRYFPDFILQTVGEAALKASLSTLQASLAR</sequence>
<gene>
    <name evidence="1" type="primary">g2351</name>
    <name evidence="1" type="ORF">VP750_LOCUS2013</name>
</gene>
<name>A0ABP1FNV8_9CHLO</name>
<dbReference type="Proteomes" id="UP001497392">
    <property type="component" value="Unassembled WGS sequence"/>
</dbReference>
<organism evidence="1 2">
    <name type="scientific">Coccomyxa viridis</name>
    <dbReference type="NCBI Taxonomy" id="1274662"/>
    <lineage>
        <taxon>Eukaryota</taxon>
        <taxon>Viridiplantae</taxon>
        <taxon>Chlorophyta</taxon>
        <taxon>core chlorophytes</taxon>
        <taxon>Trebouxiophyceae</taxon>
        <taxon>Trebouxiophyceae incertae sedis</taxon>
        <taxon>Coccomyxaceae</taxon>
        <taxon>Coccomyxa</taxon>
    </lineage>
</organism>
<comment type="caution">
    <text evidence="1">The sequence shown here is derived from an EMBL/GenBank/DDBJ whole genome shotgun (WGS) entry which is preliminary data.</text>
</comment>
<dbReference type="PANTHER" id="PTHR34131:SF3">
    <property type="entry name" value="(RAP ANNOTATION RELEASE2) GALACTOSE-BINDING LIKE DOMAIN CONTAINING PROTEIN"/>
    <property type="match status" value="1"/>
</dbReference>
<accession>A0ABP1FNV8</accession>
<proteinExistence type="predicted"/>